<reference evidence="2" key="1">
    <citation type="journal article" date="2015" name="Nature">
        <title>Complex archaea that bridge the gap between prokaryotes and eukaryotes.</title>
        <authorList>
            <person name="Spang A."/>
            <person name="Saw J.H."/>
            <person name="Jorgensen S.L."/>
            <person name="Zaremba-Niedzwiedzka K."/>
            <person name="Martijn J."/>
            <person name="Lind A.E."/>
            <person name="van Eijk R."/>
            <person name="Schleper C."/>
            <person name="Guy L."/>
            <person name="Ettema T.J."/>
        </authorList>
    </citation>
    <scope>NUCLEOTIDE SEQUENCE</scope>
</reference>
<proteinExistence type="predicted"/>
<organism evidence="2">
    <name type="scientific">marine sediment metagenome</name>
    <dbReference type="NCBI Taxonomy" id="412755"/>
    <lineage>
        <taxon>unclassified sequences</taxon>
        <taxon>metagenomes</taxon>
        <taxon>ecological metagenomes</taxon>
    </lineage>
</organism>
<sequence length="91" mass="10011">MKLSVPLRPLPTFTSILCALFLVAMTWMPLSYGLDAEESSQTVSKADDHPHKVKQMTHKPKKTKEKRNISPKPKQLKPSSIGIASPGAANE</sequence>
<evidence type="ECO:0000256" key="1">
    <source>
        <dbReference type="SAM" id="MobiDB-lite"/>
    </source>
</evidence>
<dbReference type="AlphaFoldDB" id="A0A0F9BDG8"/>
<dbReference type="EMBL" id="LAZR01038285">
    <property type="protein sequence ID" value="KKL19969.1"/>
    <property type="molecule type" value="Genomic_DNA"/>
</dbReference>
<protein>
    <submittedName>
        <fullName evidence="2">Uncharacterized protein</fullName>
    </submittedName>
</protein>
<feature type="region of interest" description="Disordered" evidence="1">
    <location>
        <begin position="38"/>
        <end position="91"/>
    </location>
</feature>
<comment type="caution">
    <text evidence="2">The sequence shown here is derived from an EMBL/GenBank/DDBJ whole genome shotgun (WGS) entry which is preliminary data.</text>
</comment>
<name>A0A0F9BDG8_9ZZZZ</name>
<evidence type="ECO:0000313" key="2">
    <source>
        <dbReference type="EMBL" id="KKL19969.1"/>
    </source>
</evidence>
<gene>
    <name evidence="2" type="ORF">LCGC14_2460120</name>
</gene>
<feature type="compositionally biased region" description="Basic residues" evidence="1">
    <location>
        <begin position="51"/>
        <end position="65"/>
    </location>
</feature>
<accession>A0A0F9BDG8</accession>